<protein>
    <submittedName>
        <fullName evidence="5">Uncharacterized protein</fullName>
    </submittedName>
</protein>
<evidence type="ECO:0000313" key="5">
    <source>
        <dbReference type="EMBL" id="CAD6195948.1"/>
    </source>
</evidence>
<dbReference type="Pfam" id="PF00380">
    <property type="entry name" value="Ribosomal_S9"/>
    <property type="match status" value="1"/>
</dbReference>
<dbReference type="SUPFAM" id="SSF54211">
    <property type="entry name" value="Ribosomal protein S5 domain 2-like"/>
    <property type="match status" value="1"/>
</dbReference>
<organism evidence="5 6">
    <name type="scientific">Caenorhabditis auriculariae</name>
    <dbReference type="NCBI Taxonomy" id="2777116"/>
    <lineage>
        <taxon>Eukaryota</taxon>
        <taxon>Metazoa</taxon>
        <taxon>Ecdysozoa</taxon>
        <taxon>Nematoda</taxon>
        <taxon>Chromadorea</taxon>
        <taxon>Rhabditida</taxon>
        <taxon>Rhabditina</taxon>
        <taxon>Rhabditomorpha</taxon>
        <taxon>Rhabditoidea</taxon>
        <taxon>Rhabditidae</taxon>
        <taxon>Peloderinae</taxon>
        <taxon>Caenorhabditis</taxon>
    </lineage>
</organism>
<dbReference type="InterPro" id="IPR014721">
    <property type="entry name" value="Ribsml_uS5_D2-typ_fold_subgr"/>
</dbReference>
<dbReference type="PANTHER" id="PTHR21569:SF1">
    <property type="entry name" value="SMALL RIBOSOMAL SUBUNIT PROTEIN US9M"/>
    <property type="match status" value="1"/>
</dbReference>
<evidence type="ECO:0000256" key="4">
    <source>
        <dbReference type="SAM" id="MobiDB-lite"/>
    </source>
</evidence>
<dbReference type="InterPro" id="IPR000754">
    <property type="entry name" value="Ribosomal_uS9"/>
</dbReference>
<gene>
    <name evidence="5" type="ORF">CAUJ_LOCUS11866</name>
</gene>
<keyword evidence="3" id="KW-0687">Ribonucleoprotein</keyword>
<dbReference type="GO" id="GO:0003723">
    <property type="term" value="F:RNA binding"/>
    <property type="evidence" value="ECO:0007669"/>
    <property type="project" value="TreeGrafter"/>
</dbReference>
<dbReference type="InterPro" id="IPR020568">
    <property type="entry name" value="Ribosomal_Su5_D2-typ_SF"/>
</dbReference>
<comment type="caution">
    <text evidence="5">The sequence shown here is derived from an EMBL/GenBank/DDBJ whole genome shotgun (WGS) entry which is preliminary data.</text>
</comment>
<feature type="region of interest" description="Disordered" evidence="4">
    <location>
        <begin position="23"/>
        <end position="42"/>
    </location>
</feature>
<dbReference type="GO" id="GO:0003735">
    <property type="term" value="F:structural constituent of ribosome"/>
    <property type="evidence" value="ECO:0007669"/>
    <property type="project" value="InterPro"/>
</dbReference>
<dbReference type="AlphaFoldDB" id="A0A8S1HLP6"/>
<dbReference type="PANTHER" id="PTHR21569">
    <property type="entry name" value="RIBOSOMAL PROTEIN S9"/>
    <property type="match status" value="1"/>
</dbReference>
<proteinExistence type="inferred from homology"/>
<evidence type="ECO:0000313" key="6">
    <source>
        <dbReference type="Proteomes" id="UP000835052"/>
    </source>
</evidence>
<dbReference type="OrthoDB" id="10254627at2759"/>
<keyword evidence="6" id="KW-1185">Reference proteome</keyword>
<dbReference type="GO" id="GO:0006412">
    <property type="term" value="P:translation"/>
    <property type="evidence" value="ECO:0007669"/>
    <property type="project" value="InterPro"/>
</dbReference>
<dbReference type="Gene3D" id="3.30.230.10">
    <property type="match status" value="1"/>
</dbReference>
<reference evidence="5" key="1">
    <citation type="submission" date="2020-10" db="EMBL/GenBank/DDBJ databases">
        <authorList>
            <person name="Kikuchi T."/>
        </authorList>
    </citation>
    <scope>NUCLEOTIDE SEQUENCE</scope>
    <source>
        <strain evidence="5">NKZ352</strain>
    </source>
</reference>
<dbReference type="EMBL" id="CAJGYM010000063">
    <property type="protein sequence ID" value="CAD6195948.1"/>
    <property type="molecule type" value="Genomic_DNA"/>
</dbReference>
<dbReference type="GO" id="GO:0005763">
    <property type="term" value="C:mitochondrial small ribosomal subunit"/>
    <property type="evidence" value="ECO:0007669"/>
    <property type="project" value="TreeGrafter"/>
</dbReference>
<accession>A0A8S1HLP6</accession>
<evidence type="ECO:0000256" key="3">
    <source>
        <dbReference type="ARBA" id="ARBA00023274"/>
    </source>
</evidence>
<name>A0A8S1HLP6_9PELO</name>
<sequence>MLRAAFTRSLSTTSSLAATSSAATSASSTSSAPPPSSDVGDLSVRRISKALETYLRNSKKNVAMMERHRVEFETGRRHLASMMGISVHELNQEAIDRAIEYLFPSGLSDPKAKPVMRPPDEILPRFQRFTFDDEGRPEGSRFFTLSPKVYGLLSDIGIKTNAVMNDLEPVNLSGSQWMSAEKLKKKLGERVSPQMYGQLLIAFDHLASQPASSIESKFIMEYREPLAASTEKNRRFATVRTHCKDTRTNVTVYDAGKGKFEIDGLALYDFRHLQAREILLAPLIVANLLGRVDVVATSECISTTLPEAPNKTQVERLPGQSSLPRAVRHGVALCLAALHPESFESLRLSGLLTLDPRKKERSKVNQPGARAKWIWKRR</sequence>
<evidence type="ECO:0000256" key="2">
    <source>
        <dbReference type="ARBA" id="ARBA00022980"/>
    </source>
</evidence>
<comment type="similarity">
    <text evidence="1">Belongs to the universal ribosomal protein uS9 family.</text>
</comment>
<keyword evidence="2" id="KW-0689">Ribosomal protein</keyword>
<evidence type="ECO:0000256" key="1">
    <source>
        <dbReference type="ARBA" id="ARBA00005251"/>
    </source>
</evidence>
<dbReference type="Proteomes" id="UP000835052">
    <property type="component" value="Unassembled WGS sequence"/>
</dbReference>